<proteinExistence type="inferred from homology"/>
<protein>
    <submittedName>
        <fullName evidence="7">DUF423 domain-containing protein</fullName>
    </submittedName>
</protein>
<keyword evidence="5 6" id="KW-0472">Membrane</keyword>
<dbReference type="GO" id="GO:0005886">
    <property type="term" value="C:plasma membrane"/>
    <property type="evidence" value="ECO:0007669"/>
    <property type="project" value="TreeGrafter"/>
</dbReference>
<evidence type="ECO:0000256" key="5">
    <source>
        <dbReference type="ARBA" id="ARBA00023136"/>
    </source>
</evidence>
<evidence type="ECO:0000256" key="2">
    <source>
        <dbReference type="ARBA" id="ARBA00009694"/>
    </source>
</evidence>
<dbReference type="PANTHER" id="PTHR43461">
    <property type="entry name" value="TRANSMEMBRANE PROTEIN 256"/>
    <property type="match status" value="1"/>
</dbReference>
<dbReference type="InterPro" id="IPR006696">
    <property type="entry name" value="DUF423"/>
</dbReference>
<comment type="similarity">
    <text evidence="2">Belongs to the UPF0382 family.</text>
</comment>
<evidence type="ECO:0000256" key="1">
    <source>
        <dbReference type="ARBA" id="ARBA00004141"/>
    </source>
</evidence>
<dbReference type="Proteomes" id="UP000294597">
    <property type="component" value="Unassembled WGS sequence"/>
</dbReference>
<evidence type="ECO:0000256" key="3">
    <source>
        <dbReference type="ARBA" id="ARBA00022692"/>
    </source>
</evidence>
<evidence type="ECO:0000313" key="8">
    <source>
        <dbReference type="Proteomes" id="UP000294597"/>
    </source>
</evidence>
<comment type="subcellular location">
    <subcellularLocation>
        <location evidence="1">Membrane</location>
        <topology evidence="1">Multi-pass membrane protein</topology>
    </subcellularLocation>
</comment>
<dbReference type="RefSeq" id="WP_132112767.1">
    <property type="nucleotide sequence ID" value="NZ_SMFO01000015.1"/>
</dbReference>
<dbReference type="Pfam" id="PF04241">
    <property type="entry name" value="DUF423"/>
    <property type="match status" value="1"/>
</dbReference>
<evidence type="ECO:0000256" key="6">
    <source>
        <dbReference type="SAM" id="Phobius"/>
    </source>
</evidence>
<sequence length="128" mass="14177">MNKKLISTGALFGMIAIILGAFGAHALKQVLSADQLITFETGVRYQMYHALFLIFIGLLPDLTEKTKKIIYYLIISGVLFFSGSIYLLATNSMTSFDFKVIGFITPVGGLLLILAWGTLLLNYFNKKT</sequence>
<keyword evidence="3 6" id="KW-0812">Transmembrane</keyword>
<evidence type="ECO:0000256" key="4">
    <source>
        <dbReference type="ARBA" id="ARBA00022989"/>
    </source>
</evidence>
<keyword evidence="4 6" id="KW-1133">Transmembrane helix</keyword>
<accession>A0A4R5CMI1</accession>
<keyword evidence="8" id="KW-1185">Reference proteome</keyword>
<evidence type="ECO:0000313" key="7">
    <source>
        <dbReference type="EMBL" id="TDE01569.1"/>
    </source>
</evidence>
<feature type="transmembrane region" description="Helical" evidence="6">
    <location>
        <begin position="101"/>
        <end position="124"/>
    </location>
</feature>
<organism evidence="7 8">
    <name type="scientific">Flavobacterium hiemivividum</name>
    <dbReference type="NCBI Taxonomy" id="2541734"/>
    <lineage>
        <taxon>Bacteria</taxon>
        <taxon>Pseudomonadati</taxon>
        <taxon>Bacteroidota</taxon>
        <taxon>Flavobacteriia</taxon>
        <taxon>Flavobacteriales</taxon>
        <taxon>Flavobacteriaceae</taxon>
        <taxon>Flavobacterium</taxon>
    </lineage>
</organism>
<dbReference type="AlphaFoldDB" id="A0A4R5CMI1"/>
<comment type="caution">
    <text evidence="7">The sequence shown here is derived from an EMBL/GenBank/DDBJ whole genome shotgun (WGS) entry which is preliminary data.</text>
</comment>
<feature type="transmembrane region" description="Helical" evidence="6">
    <location>
        <begin position="45"/>
        <end position="62"/>
    </location>
</feature>
<reference evidence="7 8" key="1">
    <citation type="submission" date="2019-03" db="EMBL/GenBank/DDBJ databases">
        <title>Flavobacterium TSA-D2 sp. nov., isolated from arctic soil.</title>
        <authorList>
            <person name="Chaudhary D.K."/>
        </authorList>
    </citation>
    <scope>NUCLEOTIDE SEQUENCE [LARGE SCALE GENOMIC DNA]</scope>
    <source>
        <strain evidence="7 8">TSA-D2</strain>
    </source>
</reference>
<dbReference type="PANTHER" id="PTHR43461:SF1">
    <property type="entry name" value="TRANSMEMBRANE PROTEIN 256"/>
    <property type="match status" value="1"/>
</dbReference>
<gene>
    <name evidence="7" type="ORF">E0F98_14580</name>
</gene>
<dbReference type="EMBL" id="SMFO01000015">
    <property type="protein sequence ID" value="TDE01569.1"/>
    <property type="molecule type" value="Genomic_DNA"/>
</dbReference>
<name>A0A4R5CMI1_9FLAO</name>
<feature type="transmembrane region" description="Helical" evidence="6">
    <location>
        <begin position="69"/>
        <end position="89"/>
    </location>
</feature>